<evidence type="ECO:0000313" key="2">
    <source>
        <dbReference type="EMBL" id="CAF1341039.1"/>
    </source>
</evidence>
<feature type="chain" id="PRO_5036229050" evidence="1">
    <location>
        <begin position="26"/>
        <end position="934"/>
    </location>
</feature>
<dbReference type="InterPro" id="IPR043750">
    <property type="entry name" value="DUF5695"/>
</dbReference>
<reference evidence="3" key="1">
    <citation type="submission" date="2021-02" db="EMBL/GenBank/DDBJ databases">
        <authorList>
            <person name="Nowell W R."/>
        </authorList>
    </citation>
    <scope>NUCLEOTIDE SEQUENCE</scope>
</reference>
<protein>
    <submittedName>
        <fullName evidence="3">Uncharacterized protein</fullName>
    </submittedName>
</protein>
<dbReference type="Proteomes" id="UP000663852">
    <property type="component" value="Unassembled WGS sequence"/>
</dbReference>
<dbReference type="EMBL" id="CAJNOJ010000799">
    <property type="protein sequence ID" value="CAF1523924.1"/>
    <property type="molecule type" value="Genomic_DNA"/>
</dbReference>
<evidence type="ECO:0000256" key="1">
    <source>
        <dbReference type="SAM" id="SignalP"/>
    </source>
</evidence>
<organism evidence="3 5">
    <name type="scientific">Adineta ricciae</name>
    <name type="common">Rotifer</name>
    <dbReference type="NCBI Taxonomy" id="249248"/>
    <lineage>
        <taxon>Eukaryota</taxon>
        <taxon>Metazoa</taxon>
        <taxon>Spiralia</taxon>
        <taxon>Gnathifera</taxon>
        <taxon>Rotifera</taxon>
        <taxon>Eurotatoria</taxon>
        <taxon>Bdelloidea</taxon>
        <taxon>Adinetida</taxon>
        <taxon>Adinetidae</taxon>
        <taxon>Adineta</taxon>
    </lineage>
</organism>
<feature type="signal peptide" evidence="1">
    <location>
        <begin position="1"/>
        <end position="25"/>
    </location>
</feature>
<keyword evidence="4" id="KW-1185">Reference proteome</keyword>
<comment type="caution">
    <text evidence="3">The sequence shown here is derived from an EMBL/GenBank/DDBJ whole genome shotgun (WGS) entry which is preliminary data.</text>
</comment>
<proteinExistence type="predicted"/>
<accession>A0A815UQB6</accession>
<sequence length="934" mass="105492">MEYTITTFVLLLFCVINMQCIVVQSVNPQFVIRDNTSDFVLGILDHKGTVANIHPNLNETIFSFTVDDTWPINRTQARYHSTGDITLRIRRANSTDAYQEFSTTDAYGGPARVVQVADSLIAYDVTPLLNPGHGLNIQRIYKQSPDPNGGFIIQVNVTNTQVYAQQLGALGMSMVFNNDWSGLDLKTTAQHCSITEPYIGQDNAWVKVTRISGEGPILVVLPSDNGGMNAWRPLLTDPTPRSATFEGFYEYTFLADAYRMNEWKAVPDERLWTLTNSIVLQPGDSVIYGLHMRLLPSVRGVESGLAQMQKLVVKVVPGYVVGVDMKNVTLHVLPGRYKIIKINVSNNNIMGISNTSTILTSNWQAYQLYPLTYGRVRVIVHYSDDSELEYQQVVNMFVLPSFRTHVQTFGEFNAKYQWYDDPTDPFGRSQSIMPYNWYTQQLVLQERRSFVVGLSDESGAGPGLGFAVKNQYAPDPDQVHLLDLYINNTLFGSKGPSKYVPFETRVQWRDYTVVASTFWYPGMPGYNYTVNDGWDQKRANTTWRSYNYVHPTAIYYSLYRIARDNPKMTTLNTWSWYLMQAYRTYVAMGQFASYYAQFGLMVGSVFLRVLDALQAEGYTAEFEKMVKLEKARVAVWQSLPFPFGSEFPWDSTGQEEVYLTAQYFGLYKLSNSTLQAVLAYTHSVPNWGYHGAARRFWDYVYNGCEELNNGIERVLHHYGSGLNALPILHAYDLNPDDIYLLEVGIGSITGPLTNIQLNGASSMGLHGDPRKLIHDYWDADYGMAFYGLASLQTAYAVNHTTLGNAVCYLCDLTVSTETNVWNVIPRDAFHRRVYIEPLGTAFLLDVGTIESVVVDWRAQSVVIVLSAVQSPVPFTVYRLHVNHLASCNARMACDLLIVSPPNPPVVRGAFEIPVQPYPQTMSVKLQWGGKHDWI</sequence>
<dbReference type="OrthoDB" id="2730619at2759"/>
<evidence type="ECO:0000313" key="3">
    <source>
        <dbReference type="EMBL" id="CAF1523924.1"/>
    </source>
</evidence>
<evidence type="ECO:0000313" key="5">
    <source>
        <dbReference type="Proteomes" id="UP000663852"/>
    </source>
</evidence>
<evidence type="ECO:0000313" key="4">
    <source>
        <dbReference type="Proteomes" id="UP000663828"/>
    </source>
</evidence>
<dbReference type="Proteomes" id="UP000663828">
    <property type="component" value="Unassembled WGS sequence"/>
</dbReference>
<keyword evidence="1" id="KW-0732">Signal</keyword>
<dbReference type="AlphaFoldDB" id="A0A815UQB6"/>
<dbReference type="Pfam" id="PF18951">
    <property type="entry name" value="DUF5695"/>
    <property type="match status" value="1"/>
</dbReference>
<dbReference type="EMBL" id="CAJNOR010002788">
    <property type="protein sequence ID" value="CAF1341039.1"/>
    <property type="molecule type" value="Genomic_DNA"/>
</dbReference>
<gene>
    <name evidence="3" type="ORF">EDS130_LOCUS44069</name>
    <name evidence="2" type="ORF">XAT740_LOCUS30956</name>
</gene>
<name>A0A815UQB6_ADIRI</name>